<sequence>MYLPFIIVAAIVVLAVFAVVQIATPRAPKPQAEPEPTLPPVSAEGFDAGNIISDEVFFNPQAMTEKQVADFIAKWNKGCRTGAEGTACLAKYVEDSPSWGANEYCVKPFAGKKHDSAAAIIYKAAQACDVNPQALLVTLQKEQGLITASGTDLTPARYQIAMGYGCPDHTNCNPEDYGFARQVYGAARQFKMYRAHPQKYNVKAGQNNQIAYDVDPDCGFGVVYVQNQATAGLYNYTPYQPSPQALSGRGGKCTTWGNLNFYAFYKAWFNPQ</sequence>
<proteinExistence type="predicted"/>
<keyword evidence="2" id="KW-1185">Reference proteome</keyword>
<reference evidence="1 2" key="1">
    <citation type="submission" date="2023-06" db="EMBL/GenBank/DDBJ databases">
        <title>Draft genome sequence of Gleimia hominis type strain CCUG 57540T.</title>
        <authorList>
            <person name="Salva-Serra F."/>
            <person name="Cardew S."/>
            <person name="Jensie Markopoulos S."/>
            <person name="Ohlen M."/>
            <person name="Inganas E."/>
            <person name="Svensson-Stadler L."/>
            <person name="Moore E.R.B."/>
        </authorList>
    </citation>
    <scope>NUCLEOTIDE SEQUENCE [LARGE SCALE GENOMIC DNA]</scope>
    <source>
        <strain evidence="1 2">CCUG 57540</strain>
    </source>
</reference>
<gene>
    <name evidence="1" type="ORF">QS713_02055</name>
</gene>
<evidence type="ECO:0000313" key="2">
    <source>
        <dbReference type="Proteomes" id="UP001247542"/>
    </source>
</evidence>
<dbReference type="RefSeq" id="WP_313272052.1">
    <property type="nucleotide sequence ID" value="NZ_JASXSX010000001.1"/>
</dbReference>
<organism evidence="1 2">
    <name type="scientific">Gleimia hominis</name>
    <dbReference type="NCBI Taxonomy" id="595468"/>
    <lineage>
        <taxon>Bacteria</taxon>
        <taxon>Bacillati</taxon>
        <taxon>Actinomycetota</taxon>
        <taxon>Actinomycetes</taxon>
        <taxon>Actinomycetales</taxon>
        <taxon>Actinomycetaceae</taxon>
        <taxon>Gleimia</taxon>
    </lineage>
</organism>
<protein>
    <submittedName>
        <fullName evidence="1">Hemagglutinin</fullName>
    </submittedName>
</protein>
<evidence type="ECO:0000313" key="1">
    <source>
        <dbReference type="EMBL" id="MDT3766847.1"/>
    </source>
</evidence>
<comment type="caution">
    <text evidence="1">The sequence shown here is derived from an EMBL/GenBank/DDBJ whole genome shotgun (WGS) entry which is preliminary data.</text>
</comment>
<dbReference type="EMBL" id="JASXSX010000001">
    <property type="protein sequence ID" value="MDT3766847.1"/>
    <property type="molecule type" value="Genomic_DNA"/>
</dbReference>
<name>A0ABU3I8Z5_9ACTO</name>
<dbReference type="Proteomes" id="UP001247542">
    <property type="component" value="Unassembled WGS sequence"/>
</dbReference>
<accession>A0ABU3I8Z5</accession>